<reference evidence="1" key="1">
    <citation type="journal article" date="2021" name="Genome Biol. Evol.">
        <title>A High-Quality Reference Genome for a Parasitic Bivalve with Doubly Uniparental Inheritance (Bivalvia: Unionida).</title>
        <authorList>
            <person name="Smith C.H."/>
        </authorList>
    </citation>
    <scope>NUCLEOTIDE SEQUENCE</scope>
    <source>
        <strain evidence="1">CHS0354</strain>
    </source>
</reference>
<feature type="non-terminal residue" evidence="1">
    <location>
        <position position="80"/>
    </location>
</feature>
<dbReference type="AlphaFoldDB" id="A0AAE0SRB3"/>
<evidence type="ECO:0000313" key="1">
    <source>
        <dbReference type="EMBL" id="KAK3596396.1"/>
    </source>
</evidence>
<protein>
    <submittedName>
        <fullName evidence="1">Uncharacterized protein</fullName>
    </submittedName>
</protein>
<proteinExistence type="predicted"/>
<reference evidence="1" key="2">
    <citation type="journal article" date="2021" name="Genome Biol. Evol.">
        <title>Developing a high-quality reference genome for a parasitic bivalve with doubly uniparental inheritance (Bivalvia: Unionida).</title>
        <authorList>
            <person name="Smith C.H."/>
        </authorList>
    </citation>
    <scope>NUCLEOTIDE SEQUENCE</scope>
    <source>
        <strain evidence="1">CHS0354</strain>
        <tissue evidence="1">Mantle</tissue>
    </source>
</reference>
<evidence type="ECO:0000313" key="2">
    <source>
        <dbReference type="Proteomes" id="UP001195483"/>
    </source>
</evidence>
<reference evidence="1" key="3">
    <citation type="submission" date="2023-05" db="EMBL/GenBank/DDBJ databases">
        <authorList>
            <person name="Smith C.H."/>
        </authorList>
    </citation>
    <scope>NUCLEOTIDE SEQUENCE</scope>
    <source>
        <strain evidence="1">CHS0354</strain>
        <tissue evidence="1">Mantle</tissue>
    </source>
</reference>
<comment type="caution">
    <text evidence="1">The sequence shown here is derived from an EMBL/GenBank/DDBJ whole genome shotgun (WGS) entry which is preliminary data.</text>
</comment>
<accession>A0AAE0SRB3</accession>
<keyword evidence="2" id="KW-1185">Reference proteome</keyword>
<sequence length="80" mass="8897">MVMMLIERTLFDLKCDPCHEYVDSATTSSTDSLPYYSFESDIFLSCVNDMNIILGYPLFVDSAVSLLNGILNNYITPASG</sequence>
<name>A0AAE0SRB3_9BIVA</name>
<dbReference type="Proteomes" id="UP001195483">
    <property type="component" value="Unassembled WGS sequence"/>
</dbReference>
<gene>
    <name evidence="1" type="ORF">CHS0354_018995</name>
</gene>
<organism evidence="1 2">
    <name type="scientific">Potamilus streckersoni</name>
    <dbReference type="NCBI Taxonomy" id="2493646"/>
    <lineage>
        <taxon>Eukaryota</taxon>
        <taxon>Metazoa</taxon>
        <taxon>Spiralia</taxon>
        <taxon>Lophotrochozoa</taxon>
        <taxon>Mollusca</taxon>
        <taxon>Bivalvia</taxon>
        <taxon>Autobranchia</taxon>
        <taxon>Heteroconchia</taxon>
        <taxon>Palaeoheterodonta</taxon>
        <taxon>Unionida</taxon>
        <taxon>Unionoidea</taxon>
        <taxon>Unionidae</taxon>
        <taxon>Ambleminae</taxon>
        <taxon>Lampsilini</taxon>
        <taxon>Potamilus</taxon>
    </lineage>
</organism>
<dbReference type="EMBL" id="JAEAOA010001170">
    <property type="protein sequence ID" value="KAK3596396.1"/>
    <property type="molecule type" value="Genomic_DNA"/>
</dbReference>